<comment type="caution">
    <text evidence="2">The sequence shown here is derived from an EMBL/GenBank/DDBJ whole genome shotgun (WGS) entry which is preliminary data.</text>
</comment>
<organism evidence="2 3">
    <name type="scientific">Lactuca virosa</name>
    <dbReference type="NCBI Taxonomy" id="75947"/>
    <lineage>
        <taxon>Eukaryota</taxon>
        <taxon>Viridiplantae</taxon>
        <taxon>Streptophyta</taxon>
        <taxon>Embryophyta</taxon>
        <taxon>Tracheophyta</taxon>
        <taxon>Spermatophyta</taxon>
        <taxon>Magnoliopsida</taxon>
        <taxon>eudicotyledons</taxon>
        <taxon>Gunneridae</taxon>
        <taxon>Pentapetalae</taxon>
        <taxon>asterids</taxon>
        <taxon>campanulids</taxon>
        <taxon>Asterales</taxon>
        <taxon>Asteraceae</taxon>
        <taxon>Cichorioideae</taxon>
        <taxon>Cichorieae</taxon>
        <taxon>Lactucinae</taxon>
        <taxon>Lactuca</taxon>
    </lineage>
</organism>
<reference evidence="2 3" key="1">
    <citation type="submission" date="2022-01" db="EMBL/GenBank/DDBJ databases">
        <authorList>
            <person name="Xiong W."/>
            <person name="Schranz E."/>
        </authorList>
    </citation>
    <scope>NUCLEOTIDE SEQUENCE [LARGE SCALE GENOMIC DNA]</scope>
</reference>
<keyword evidence="3" id="KW-1185">Reference proteome</keyword>
<accession>A0AAU9LID0</accession>
<sequence>MVPWLGYYFPILLPLLLQIPTAHLTALAIHLERQLHHKTFDSRLRRFESNPLTAIVDSPERSTDEVDAYQPIKKVDFQIQYKEKHPNNNFVPIPNKPFVFIGPAIRNRFSFPALSPTLSITKNEL</sequence>
<feature type="signal peptide" evidence="1">
    <location>
        <begin position="1"/>
        <end position="24"/>
    </location>
</feature>
<dbReference type="Proteomes" id="UP001157418">
    <property type="component" value="Unassembled WGS sequence"/>
</dbReference>
<evidence type="ECO:0000256" key="1">
    <source>
        <dbReference type="SAM" id="SignalP"/>
    </source>
</evidence>
<protein>
    <submittedName>
        <fullName evidence="2">Uncharacterized protein</fullName>
    </submittedName>
</protein>
<dbReference type="EMBL" id="CAKMRJ010000001">
    <property type="protein sequence ID" value="CAH1414546.1"/>
    <property type="molecule type" value="Genomic_DNA"/>
</dbReference>
<proteinExistence type="predicted"/>
<keyword evidence="1" id="KW-0732">Signal</keyword>
<evidence type="ECO:0000313" key="3">
    <source>
        <dbReference type="Proteomes" id="UP001157418"/>
    </source>
</evidence>
<gene>
    <name evidence="2" type="ORF">LVIROSA_LOCUS2458</name>
</gene>
<evidence type="ECO:0000313" key="2">
    <source>
        <dbReference type="EMBL" id="CAH1414546.1"/>
    </source>
</evidence>
<dbReference type="AlphaFoldDB" id="A0AAU9LID0"/>
<name>A0AAU9LID0_9ASTR</name>
<feature type="chain" id="PRO_5044020974" evidence="1">
    <location>
        <begin position="25"/>
        <end position="125"/>
    </location>
</feature>